<dbReference type="PANTHER" id="PTHR12526:SF595">
    <property type="entry name" value="BLL5217 PROTEIN"/>
    <property type="match status" value="1"/>
</dbReference>
<keyword evidence="4" id="KW-1185">Reference proteome</keyword>
<feature type="domain" description="Glycosyl transferase family 1" evidence="1">
    <location>
        <begin position="170"/>
        <end position="306"/>
    </location>
</feature>
<organism evidence="3 4">
    <name type="scientific">Qipengyuania pacifica</name>
    <dbReference type="NCBI Taxonomy" id="2860199"/>
    <lineage>
        <taxon>Bacteria</taxon>
        <taxon>Pseudomonadati</taxon>
        <taxon>Pseudomonadota</taxon>
        <taxon>Alphaproteobacteria</taxon>
        <taxon>Sphingomonadales</taxon>
        <taxon>Erythrobacteraceae</taxon>
        <taxon>Qipengyuania</taxon>
    </lineage>
</organism>
<dbReference type="Pfam" id="PF00534">
    <property type="entry name" value="Glycos_transf_1"/>
    <property type="match status" value="1"/>
</dbReference>
<feature type="domain" description="Glycosyltransferase subfamily 4-like N-terminal" evidence="2">
    <location>
        <begin position="18"/>
        <end position="119"/>
    </location>
</feature>
<dbReference type="InterPro" id="IPR028098">
    <property type="entry name" value="Glyco_trans_4-like_N"/>
</dbReference>
<evidence type="ECO:0000259" key="2">
    <source>
        <dbReference type="Pfam" id="PF13439"/>
    </source>
</evidence>
<protein>
    <submittedName>
        <fullName evidence="3">Glycosyltransferase family 4 protein</fullName>
    </submittedName>
</protein>
<dbReference type="PANTHER" id="PTHR12526">
    <property type="entry name" value="GLYCOSYLTRANSFERASE"/>
    <property type="match status" value="1"/>
</dbReference>
<evidence type="ECO:0000313" key="3">
    <source>
        <dbReference type="EMBL" id="MBX7489685.1"/>
    </source>
</evidence>
<proteinExistence type="predicted"/>
<dbReference type="Pfam" id="PF13439">
    <property type="entry name" value="Glyco_transf_4"/>
    <property type="match status" value="1"/>
</dbReference>
<dbReference type="SUPFAM" id="SSF53756">
    <property type="entry name" value="UDP-Glycosyltransferase/glycogen phosphorylase"/>
    <property type="match status" value="1"/>
</dbReference>
<name>A0ABS7JI35_9SPHN</name>
<dbReference type="CDD" id="cd03802">
    <property type="entry name" value="GT4_AviGT4-like"/>
    <property type="match status" value="1"/>
</dbReference>
<dbReference type="Proteomes" id="UP000776651">
    <property type="component" value="Unassembled WGS sequence"/>
</dbReference>
<accession>A0ABS7JI35</accession>
<reference evidence="3 4" key="1">
    <citation type="submission" date="2021-08" db="EMBL/GenBank/DDBJ databases">
        <title>Comparative Genomics Analysis of the Genus Qipengyuania Reveals Extensive Genetic Diversity and Metabolic Versatility, Including the Description of Fifteen Novel Species.</title>
        <authorList>
            <person name="Liu Y."/>
        </authorList>
    </citation>
    <scope>NUCLEOTIDE SEQUENCE [LARGE SCALE GENOMIC DNA]</scope>
    <source>
        <strain evidence="3 4">GH25</strain>
    </source>
</reference>
<comment type="caution">
    <text evidence="3">The sequence shown here is derived from an EMBL/GenBank/DDBJ whole genome shotgun (WGS) entry which is preliminary data.</text>
</comment>
<evidence type="ECO:0000259" key="1">
    <source>
        <dbReference type="Pfam" id="PF00534"/>
    </source>
</evidence>
<dbReference type="RefSeq" id="WP_221598770.1">
    <property type="nucleotide sequence ID" value="NZ_JAIGNQ010000004.1"/>
</dbReference>
<dbReference type="Gene3D" id="3.40.50.2000">
    <property type="entry name" value="Glycogen Phosphorylase B"/>
    <property type="match status" value="2"/>
</dbReference>
<dbReference type="EMBL" id="JAIGNQ010000004">
    <property type="protein sequence ID" value="MBX7489685.1"/>
    <property type="molecule type" value="Genomic_DNA"/>
</dbReference>
<sequence length="376" mass="42214">MRIAQIAPLAESCPPKLYGGTERIVHFLTEELVSMGHDVTLFASGDSRTSAELVPCVPQALRLVDGAQNLVPHHLSMVERVRRRLSDFDIVHFHIDLFHYPAILTWDTPTVTTLHGRLDIPDLQTCYRTFSQVPLVSISQNQRMPMPPVNWIDTVYHGLPDQMLPYDKDGGDYLVFLGRISPEKRPDRAIEIAVRSGRPLKMAAKIDAVDQAYWDAEIRPLVEAHDNIEYIGEVNEAQKAELLGGAGALLFPIDWPEPFGLVMIEAMSCGTPVIAWRNGSVPEVMQDKVSGRIVDTMDDAVAAVDEVFGFDRAKVRDYFERRFTVRRMADDYVHMFEQQIARHQNSRAIDTVDVFPDALRQGSFRAAPPPALDTAA</sequence>
<gene>
    <name evidence="3" type="ORF">K3177_14285</name>
</gene>
<dbReference type="InterPro" id="IPR001296">
    <property type="entry name" value="Glyco_trans_1"/>
</dbReference>
<evidence type="ECO:0000313" key="4">
    <source>
        <dbReference type="Proteomes" id="UP000776651"/>
    </source>
</evidence>